<evidence type="ECO:0000313" key="2">
    <source>
        <dbReference type="Proteomes" id="UP000053477"/>
    </source>
</evidence>
<keyword evidence="2" id="KW-1185">Reference proteome</keyword>
<organism evidence="1 2">
    <name type="scientific">Schizopora paradoxa</name>
    <dbReference type="NCBI Taxonomy" id="27342"/>
    <lineage>
        <taxon>Eukaryota</taxon>
        <taxon>Fungi</taxon>
        <taxon>Dikarya</taxon>
        <taxon>Basidiomycota</taxon>
        <taxon>Agaricomycotina</taxon>
        <taxon>Agaricomycetes</taxon>
        <taxon>Hymenochaetales</taxon>
        <taxon>Schizoporaceae</taxon>
        <taxon>Schizopora</taxon>
    </lineage>
</organism>
<dbReference type="EMBL" id="KQ085935">
    <property type="protein sequence ID" value="KLO15021.1"/>
    <property type="molecule type" value="Genomic_DNA"/>
</dbReference>
<accession>A0A0H2SDI3</accession>
<name>A0A0H2SDI3_9AGAM</name>
<dbReference type="AlphaFoldDB" id="A0A0H2SDI3"/>
<dbReference type="Proteomes" id="UP000053477">
    <property type="component" value="Unassembled WGS sequence"/>
</dbReference>
<proteinExistence type="predicted"/>
<gene>
    <name evidence="1" type="ORF">SCHPADRAFT_902736</name>
</gene>
<protein>
    <submittedName>
        <fullName evidence="1">Uncharacterized protein</fullName>
    </submittedName>
</protein>
<evidence type="ECO:0000313" key="1">
    <source>
        <dbReference type="EMBL" id="KLO15021.1"/>
    </source>
</evidence>
<sequence length="51" mass="6034">MHQQRPRGFAEKYLNILSLKTLEWAEEAFLLLVKLIPNRMRHFSCLSICTS</sequence>
<dbReference type="InParanoid" id="A0A0H2SDI3"/>
<reference evidence="1 2" key="1">
    <citation type="submission" date="2015-04" db="EMBL/GenBank/DDBJ databases">
        <title>Complete genome sequence of Schizopora paradoxa KUC8140, a cosmopolitan wood degrader in East Asia.</title>
        <authorList>
            <consortium name="DOE Joint Genome Institute"/>
            <person name="Min B."/>
            <person name="Park H."/>
            <person name="Jang Y."/>
            <person name="Kim J.-J."/>
            <person name="Kim K.H."/>
            <person name="Pangilinan J."/>
            <person name="Lipzen A."/>
            <person name="Riley R."/>
            <person name="Grigoriev I.V."/>
            <person name="Spatafora J.W."/>
            <person name="Choi I.-G."/>
        </authorList>
    </citation>
    <scope>NUCLEOTIDE SEQUENCE [LARGE SCALE GENOMIC DNA]</scope>
    <source>
        <strain evidence="1 2">KUC8140</strain>
    </source>
</reference>